<proteinExistence type="predicted"/>
<dbReference type="InterPro" id="IPR023168">
    <property type="entry name" value="GatB_Yqey_C_2"/>
</dbReference>
<reference evidence="1 2" key="1">
    <citation type="journal article" date="2018" name="Sci. Adv.">
        <title>Multi-heme cytochromes provide a pathway for survival in energy-limited environments.</title>
        <authorList>
            <person name="Deng X."/>
            <person name="Dohmae N."/>
            <person name="Nealson K.H."/>
            <person name="Hashimoto K."/>
            <person name="Okamoto A."/>
        </authorList>
    </citation>
    <scope>NUCLEOTIDE SEQUENCE [LARGE SCALE GENOMIC DNA]</scope>
    <source>
        <strain evidence="1 2">IS5</strain>
    </source>
</reference>
<name>A0A2Z6AXB1_9BACT</name>
<dbReference type="PANTHER" id="PTHR28055:SF1">
    <property type="entry name" value="ALTERED INHERITANCE OF MITOCHONDRIA PROTEIN 41, MITOCHONDRIAL"/>
    <property type="match status" value="1"/>
</dbReference>
<dbReference type="Pfam" id="PF09424">
    <property type="entry name" value="YqeY"/>
    <property type="match status" value="1"/>
</dbReference>
<dbReference type="Proteomes" id="UP000269883">
    <property type="component" value="Chromosome"/>
</dbReference>
<dbReference type="OrthoDB" id="9788127at2"/>
<dbReference type="EMBL" id="AP017378">
    <property type="protein sequence ID" value="BBD07786.1"/>
    <property type="molecule type" value="Genomic_DNA"/>
</dbReference>
<gene>
    <name evidence="1" type="ORF">DFE_1060</name>
</gene>
<protein>
    <submittedName>
        <fullName evidence="1">GatB/YqeY family protein</fullName>
    </submittedName>
</protein>
<dbReference type="KEGG" id="dfl:DFE_1060"/>
<dbReference type="AlphaFoldDB" id="A0A2Z6AXB1"/>
<sequence length="149" mass="16403">MGTLLKKLESDFITAYKAKEEVRVGVLRMLKTAIKNRQVELKAEPSDDDVLDLIARQLKQRKESIEQFSAANRDDLVAIEEAELVILQEYMPEALSPEEVEALVDATIAELGADGMKDMGRVMGAITSAYKGRVDGKHLSGLVRSKLAG</sequence>
<dbReference type="GO" id="GO:0016884">
    <property type="term" value="F:carbon-nitrogen ligase activity, with glutamine as amido-N-donor"/>
    <property type="evidence" value="ECO:0007669"/>
    <property type="project" value="InterPro"/>
</dbReference>
<accession>A0A2Z6AXB1</accession>
<evidence type="ECO:0000313" key="2">
    <source>
        <dbReference type="Proteomes" id="UP000269883"/>
    </source>
</evidence>
<organism evidence="1 2">
    <name type="scientific">Desulfovibrio ferrophilus</name>
    <dbReference type="NCBI Taxonomy" id="241368"/>
    <lineage>
        <taxon>Bacteria</taxon>
        <taxon>Pseudomonadati</taxon>
        <taxon>Thermodesulfobacteriota</taxon>
        <taxon>Desulfovibrionia</taxon>
        <taxon>Desulfovibrionales</taxon>
        <taxon>Desulfovibrionaceae</taxon>
        <taxon>Desulfovibrio</taxon>
    </lineage>
</organism>
<dbReference type="SUPFAM" id="SSF89095">
    <property type="entry name" value="GatB/YqeY motif"/>
    <property type="match status" value="1"/>
</dbReference>
<dbReference type="InterPro" id="IPR003789">
    <property type="entry name" value="Asn/Gln_tRNA_amidoTrase-B-like"/>
</dbReference>
<dbReference type="Gene3D" id="1.10.10.410">
    <property type="match status" value="1"/>
</dbReference>
<dbReference type="Gene3D" id="1.10.1510.10">
    <property type="entry name" value="Uncharacterised protein YqeY/AIM41 PF09424, N-terminal domain"/>
    <property type="match status" value="1"/>
</dbReference>
<dbReference type="RefSeq" id="WP_126377340.1">
    <property type="nucleotide sequence ID" value="NZ_AP017378.1"/>
</dbReference>
<dbReference type="PANTHER" id="PTHR28055">
    <property type="entry name" value="ALTERED INHERITANCE OF MITOCHONDRIA PROTEIN 41, MITOCHONDRIAL"/>
    <property type="match status" value="1"/>
</dbReference>
<dbReference type="InterPro" id="IPR042184">
    <property type="entry name" value="YqeY/Aim41_N"/>
</dbReference>
<dbReference type="InterPro" id="IPR019004">
    <property type="entry name" value="YqeY/Aim41"/>
</dbReference>
<evidence type="ECO:0000313" key="1">
    <source>
        <dbReference type="EMBL" id="BBD07786.1"/>
    </source>
</evidence>
<keyword evidence="2" id="KW-1185">Reference proteome</keyword>